<evidence type="ECO:0000313" key="1">
    <source>
        <dbReference type="EMBL" id="RUS68528.1"/>
    </source>
</evidence>
<protein>
    <submittedName>
        <fullName evidence="1">Uncharacterized protein</fullName>
    </submittedName>
</protein>
<dbReference type="AlphaFoldDB" id="A0A3S1AUD7"/>
<dbReference type="Proteomes" id="UP000271974">
    <property type="component" value="Unassembled WGS sequence"/>
</dbReference>
<organism evidence="1 2">
    <name type="scientific">Elysia chlorotica</name>
    <name type="common">Eastern emerald elysia</name>
    <name type="synonym">Sea slug</name>
    <dbReference type="NCBI Taxonomy" id="188477"/>
    <lineage>
        <taxon>Eukaryota</taxon>
        <taxon>Metazoa</taxon>
        <taxon>Spiralia</taxon>
        <taxon>Lophotrochozoa</taxon>
        <taxon>Mollusca</taxon>
        <taxon>Gastropoda</taxon>
        <taxon>Heterobranchia</taxon>
        <taxon>Euthyneura</taxon>
        <taxon>Panpulmonata</taxon>
        <taxon>Sacoglossa</taxon>
        <taxon>Placobranchoidea</taxon>
        <taxon>Plakobranchidae</taxon>
        <taxon>Elysia</taxon>
    </lineage>
</organism>
<accession>A0A3S1AUD7</accession>
<proteinExistence type="predicted"/>
<name>A0A3S1AUD7_ELYCH</name>
<feature type="non-terminal residue" evidence="1">
    <location>
        <position position="1"/>
    </location>
</feature>
<sequence>LSTLSADTPGKLDVLGHDGDTLGMDGAQVGVLKQTDEVSLAGLLQSHDSGALETQIGLEVLSDLTHQTLERQLADEELSALLVTTDFSQSDGSWPVAVRFLHSAGGGCGFPRGLGGQLLTRCLTTGRFASGLLEGPYCREAVSIKLSTLSADTPGKLDVLGHDGDTLGMDGAQVGVLKQTDEVSLAGLLQSHDIGALETQIGLEVLSDLTHQTLERQLADEELSALLVTTDFSQSDGSWPVAVRFLHSAGGGCGFPRGLGGHLLTRCLTTGRFASGLLGTCH</sequence>
<gene>
    <name evidence="1" type="ORF">EGW08_023711</name>
</gene>
<evidence type="ECO:0000313" key="2">
    <source>
        <dbReference type="Proteomes" id="UP000271974"/>
    </source>
</evidence>
<dbReference type="OrthoDB" id="8963520at2759"/>
<keyword evidence="2" id="KW-1185">Reference proteome</keyword>
<comment type="caution">
    <text evidence="1">The sequence shown here is derived from an EMBL/GenBank/DDBJ whole genome shotgun (WGS) entry which is preliminary data.</text>
</comment>
<feature type="non-terminal residue" evidence="1">
    <location>
        <position position="282"/>
    </location>
</feature>
<dbReference type="EMBL" id="RQTK01002426">
    <property type="protein sequence ID" value="RUS68528.1"/>
    <property type="molecule type" value="Genomic_DNA"/>
</dbReference>
<reference evidence="1 2" key="1">
    <citation type="submission" date="2019-01" db="EMBL/GenBank/DDBJ databases">
        <title>A draft genome assembly of the solar-powered sea slug Elysia chlorotica.</title>
        <authorList>
            <person name="Cai H."/>
            <person name="Li Q."/>
            <person name="Fang X."/>
            <person name="Li J."/>
            <person name="Curtis N.E."/>
            <person name="Altenburger A."/>
            <person name="Shibata T."/>
            <person name="Feng M."/>
            <person name="Maeda T."/>
            <person name="Schwartz J.A."/>
            <person name="Shigenobu S."/>
            <person name="Lundholm N."/>
            <person name="Nishiyama T."/>
            <person name="Yang H."/>
            <person name="Hasebe M."/>
            <person name="Li S."/>
            <person name="Pierce S.K."/>
            <person name="Wang J."/>
        </authorList>
    </citation>
    <scope>NUCLEOTIDE SEQUENCE [LARGE SCALE GENOMIC DNA]</scope>
    <source>
        <strain evidence="1">EC2010</strain>
        <tissue evidence="1">Whole organism of an adult</tissue>
    </source>
</reference>